<accession>A0A0A6PDG2</accession>
<evidence type="ECO:0000313" key="1">
    <source>
        <dbReference type="EMBL" id="KHD08795.1"/>
    </source>
</evidence>
<proteinExistence type="predicted"/>
<sequence>MYYKEYEKHDLPETLVSQLDYTRVQLELEGRNSDTFRTLGNIDTAVTDIPACLSPEALQELLDKNEHRLRADDDARAFFRYDLWVSEDRENQNILQNEISRFMPGASPSGFFWYPNGSHMGWHTNANRPGERLFCTYVKEGGKSFFRYRHPDTGKIYTCWEKEGWNFRIFLVGNRAENYLWHCVYAAVERMSFGFYLPLELMKHD</sequence>
<dbReference type="EMBL" id="JSZA02000053">
    <property type="protein sequence ID" value="KHD08795.1"/>
    <property type="molecule type" value="Genomic_DNA"/>
</dbReference>
<protein>
    <submittedName>
        <fullName evidence="1">Uncharacterized protein</fullName>
    </submittedName>
</protein>
<gene>
    <name evidence="1" type="ORF">PN36_15000</name>
</gene>
<evidence type="ECO:0000313" key="2">
    <source>
        <dbReference type="Proteomes" id="UP000030428"/>
    </source>
</evidence>
<organism evidence="1 2">
    <name type="scientific">Candidatus Thiomargarita nelsonii</name>
    <dbReference type="NCBI Taxonomy" id="1003181"/>
    <lineage>
        <taxon>Bacteria</taxon>
        <taxon>Pseudomonadati</taxon>
        <taxon>Pseudomonadota</taxon>
        <taxon>Gammaproteobacteria</taxon>
        <taxon>Thiotrichales</taxon>
        <taxon>Thiotrichaceae</taxon>
        <taxon>Thiomargarita</taxon>
    </lineage>
</organism>
<dbReference type="Proteomes" id="UP000030428">
    <property type="component" value="Unassembled WGS sequence"/>
</dbReference>
<dbReference type="AlphaFoldDB" id="A0A0A6PDG2"/>
<reference evidence="1 2" key="1">
    <citation type="journal article" date="2016" name="Front. Microbiol.">
        <title>Single-Cell (Meta-)Genomics of a Dimorphic Candidatus Thiomargarita nelsonii Reveals Genomic Plasticity.</title>
        <authorList>
            <person name="Flood B.E."/>
            <person name="Fliss P."/>
            <person name="Jones D.S."/>
            <person name="Dick G.J."/>
            <person name="Jain S."/>
            <person name="Kaster A.K."/>
            <person name="Winkel M."/>
            <person name="Mussmann M."/>
            <person name="Bailey J."/>
        </authorList>
    </citation>
    <scope>NUCLEOTIDE SEQUENCE [LARGE SCALE GENOMIC DNA]</scope>
    <source>
        <strain evidence="1">Hydrate Ridge</strain>
    </source>
</reference>
<comment type="caution">
    <text evidence="1">The sequence shown here is derived from an EMBL/GenBank/DDBJ whole genome shotgun (WGS) entry which is preliminary data.</text>
</comment>
<keyword evidence="2" id="KW-1185">Reference proteome</keyword>
<name>A0A0A6PDG2_9GAMM</name>